<name>A0A4Y2UNN3_ARAVE</name>
<organism evidence="1 2">
    <name type="scientific">Araneus ventricosus</name>
    <name type="common">Orbweaver spider</name>
    <name type="synonym">Epeira ventricosa</name>
    <dbReference type="NCBI Taxonomy" id="182803"/>
    <lineage>
        <taxon>Eukaryota</taxon>
        <taxon>Metazoa</taxon>
        <taxon>Ecdysozoa</taxon>
        <taxon>Arthropoda</taxon>
        <taxon>Chelicerata</taxon>
        <taxon>Arachnida</taxon>
        <taxon>Araneae</taxon>
        <taxon>Araneomorphae</taxon>
        <taxon>Entelegynae</taxon>
        <taxon>Araneoidea</taxon>
        <taxon>Araneidae</taxon>
        <taxon>Araneus</taxon>
    </lineage>
</organism>
<dbReference type="EMBL" id="BGPR01037634">
    <property type="protein sequence ID" value="GBO13286.1"/>
    <property type="molecule type" value="Genomic_DNA"/>
</dbReference>
<reference evidence="1 2" key="1">
    <citation type="journal article" date="2019" name="Sci. Rep.">
        <title>Orb-weaving spider Araneus ventricosus genome elucidates the spidroin gene catalogue.</title>
        <authorList>
            <person name="Kono N."/>
            <person name="Nakamura H."/>
            <person name="Ohtoshi R."/>
            <person name="Moran D.A.P."/>
            <person name="Shinohara A."/>
            <person name="Yoshida Y."/>
            <person name="Fujiwara M."/>
            <person name="Mori M."/>
            <person name="Tomita M."/>
            <person name="Arakawa K."/>
        </authorList>
    </citation>
    <scope>NUCLEOTIDE SEQUENCE [LARGE SCALE GENOMIC DNA]</scope>
</reference>
<protein>
    <submittedName>
        <fullName evidence="1">Uncharacterized protein</fullName>
    </submittedName>
</protein>
<evidence type="ECO:0000313" key="1">
    <source>
        <dbReference type="EMBL" id="GBO13286.1"/>
    </source>
</evidence>
<dbReference type="Proteomes" id="UP000499080">
    <property type="component" value="Unassembled WGS sequence"/>
</dbReference>
<evidence type="ECO:0000313" key="2">
    <source>
        <dbReference type="Proteomes" id="UP000499080"/>
    </source>
</evidence>
<keyword evidence="2" id="KW-1185">Reference proteome</keyword>
<comment type="caution">
    <text evidence="1">The sequence shown here is derived from an EMBL/GenBank/DDBJ whole genome shotgun (WGS) entry which is preliminary data.</text>
</comment>
<sequence>MRFEIRHEDTKFLTSAPNPRFATGRHESLKKKKILLSKQGPRRIWYVPCRRRSLSESELEPFSLGVEILPPDHRIHVHKWYFAITHERGRVLPLMNRGLTISFGVADFFFQILRYL</sequence>
<accession>A0A4Y2UNN3</accession>
<proteinExistence type="predicted"/>
<dbReference type="AlphaFoldDB" id="A0A4Y2UNN3"/>
<gene>
    <name evidence="1" type="ORF">AVEN_190193_1</name>
</gene>